<dbReference type="EC" id="2.7.4.7" evidence="6"/>
<reference evidence="17 18" key="1">
    <citation type="journal article" date="2015" name="Genome Announc.">
        <title>Expanding the biotechnology potential of lactobacilli through comparative genomics of 213 strains and associated genera.</title>
        <authorList>
            <person name="Sun Z."/>
            <person name="Harris H.M."/>
            <person name="McCann A."/>
            <person name="Guo C."/>
            <person name="Argimon S."/>
            <person name="Zhang W."/>
            <person name="Yang X."/>
            <person name="Jeffery I.B."/>
            <person name="Cooney J.C."/>
            <person name="Kagawa T.F."/>
            <person name="Liu W."/>
            <person name="Song Y."/>
            <person name="Salvetti E."/>
            <person name="Wrobel A."/>
            <person name="Rasinkangas P."/>
            <person name="Parkhill J."/>
            <person name="Rea M.C."/>
            <person name="O'Sullivan O."/>
            <person name="Ritari J."/>
            <person name="Douillard F.P."/>
            <person name="Paul Ross R."/>
            <person name="Yang R."/>
            <person name="Briner A.E."/>
            <person name="Felis G.E."/>
            <person name="de Vos W.M."/>
            <person name="Barrangou R."/>
            <person name="Klaenhammer T.R."/>
            <person name="Caufield P.W."/>
            <person name="Cui Y."/>
            <person name="Zhang H."/>
            <person name="O'Toole P.W."/>
        </authorList>
    </citation>
    <scope>NUCLEOTIDE SEQUENCE [LARGE SCALE GENOMIC DNA]</scope>
    <source>
        <strain evidence="17 18">DSM 20178</strain>
    </source>
</reference>
<dbReference type="EMBL" id="AZCT01000007">
    <property type="protein sequence ID" value="KRK12446.1"/>
    <property type="molecule type" value="Genomic_DNA"/>
</dbReference>
<dbReference type="InterPro" id="IPR029056">
    <property type="entry name" value="Ribokinase-like"/>
</dbReference>
<dbReference type="GO" id="GO:0005524">
    <property type="term" value="F:ATP binding"/>
    <property type="evidence" value="ECO:0007669"/>
    <property type="project" value="UniProtKB-KW"/>
</dbReference>
<dbReference type="GO" id="GO:0008972">
    <property type="term" value="F:phosphomethylpyrimidine kinase activity"/>
    <property type="evidence" value="ECO:0007669"/>
    <property type="project" value="UniProtKB-EC"/>
</dbReference>
<dbReference type="GO" id="GO:0005829">
    <property type="term" value="C:cytosol"/>
    <property type="evidence" value="ECO:0007669"/>
    <property type="project" value="TreeGrafter"/>
</dbReference>
<evidence type="ECO:0000256" key="5">
    <source>
        <dbReference type="ARBA" id="ARBA00012135"/>
    </source>
</evidence>
<evidence type="ECO:0000256" key="14">
    <source>
        <dbReference type="ARBA" id="ARBA00042102"/>
    </source>
</evidence>
<dbReference type="RefSeq" id="WP_010492795.1">
    <property type="nucleotide sequence ID" value="NZ_AZCT01000007.1"/>
</dbReference>
<gene>
    <name evidence="17" type="ORF">FD51_GL002795</name>
</gene>
<dbReference type="Gene3D" id="3.40.1190.20">
    <property type="match status" value="1"/>
</dbReference>
<dbReference type="PANTHER" id="PTHR20858">
    <property type="entry name" value="PHOSPHOMETHYLPYRIMIDINE KINASE"/>
    <property type="match status" value="1"/>
</dbReference>
<keyword evidence="10 17" id="KW-0418">Kinase</keyword>
<dbReference type="Proteomes" id="UP000051984">
    <property type="component" value="Unassembled WGS sequence"/>
</dbReference>
<dbReference type="InterPro" id="IPR004399">
    <property type="entry name" value="HMP/HMP-P_kinase_dom"/>
</dbReference>
<dbReference type="Pfam" id="PF08543">
    <property type="entry name" value="Phos_pyr_kin"/>
    <property type="match status" value="1"/>
</dbReference>
<sequence>MSSVNRTPQVVTIAGSDSGGGAGMQADLKTFQARHVFGMNIVVALTAQNTYGVQASLPIPTYFIDAQFQSLDADFAIKAAKTGMLADSEHVEAVVRNLQQVDFGPLIVDPVMVAKGGATLLEPEAVATIKSKLLPLADVVTPNLPEAEIIVGRPIKTNADTIAAAQTIQQLGVKNVIIKGGHRSEDDQAADYILLEDGSSFWLSAPRIATANTHGTGDTFSACIAAELAKGQPLKSAIVTAKGFLQGAISQGIFVGHGHGPTNHWAKLSDKVRMSETR</sequence>
<dbReference type="EC" id="2.7.1.49" evidence="5"/>
<comment type="pathway">
    <text evidence="3">Cofactor biosynthesis; thiamine diphosphate biosynthesis; 4-amino-2-methyl-5-diphosphomethylpyrimidine from 5-amino-1-(5-phospho-D-ribosyl)imidazole: step 3/3.</text>
</comment>
<evidence type="ECO:0000256" key="3">
    <source>
        <dbReference type="ARBA" id="ARBA00004769"/>
    </source>
</evidence>
<comment type="catalytic activity">
    <reaction evidence="1">
        <text>4-amino-5-hydroxymethyl-2-methylpyrimidine + ATP = 4-amino-2-methyl-5-(phosphooxymethyl)pyrimidine + ADP + H(+)</text>
        <dbReference type="Rhea" id="RHEA:23096"/>
        <dbReference type="ChEBI" id="CHEBI:15378"/>
        <dbReference type="ChEBI" id="CHEBI:16892"/>
        <dbReference type="ChEBI" id="CHEBI:30616"/>
        <dbReference type="ChEBI" id="CHEBI:58354"/>
        <dbReference type="ChEBI" id="CHEBI:456216"/>
        <dbReference type="EC" id="2.7.1.49"/>
    </reaction>
</comment>
<dbReference type="PANTHER" id="PTHR20858:SF17">
    <property type="entry name" value="HYDROXYMETHYLPYRIMIDINE_PHOSPHOMETHYLPYRIMIDINE KINASE THI20-RELATED"/>
    <property type="match status" value="1"/>
</dbReference>
<keyword evidence="9" id="KW-0547">Nucleotide-binding</keyword>
<dbReference type="FunFam" id="3.40.1190.20:FF:000003">
    <property type="entry name" value="Phosphomethylpyrimidine kinase ThiD"/>
    <property type="match status" value="1"/>
</dbReference>
<evidence type="ECO:0000256" key="12">
    <source>
        <dbReference type="ARBA" id="ARBA00022977"/>
    </source>
</evidence>
<organism evidence="17 18">
    <name type="scientific">Lacticaseibacillus zeae DSM 20178 = KCTC 3804</name>
    <dbReference type="NCBI Taxonomy" id="1423816"/>
    <lineage>
        <taxon>Bacteria</taxon>
        <taxon>Bacillati</taxon>
        <taxon>Bacillota</taxon>
        <taxon>Bacilli</taxon>
        <taxon>Lactobacillales</taxon>
        <taxon>Lactobacillaceae</taxon>
        <taxon>Lacticaseibacillus</taxon>
    </lineage>
</organism>
<dbReference type="GO" id="GO:0009228">
    <property type="term" value="P:thiamine biosynthetic process"/>
    <property type="evidence" value="ECO:0007669"/>
    <property type="project" value="UniProtKB-KW"/>
</dbReference>
<dbReference type="InterPro" id="IPR013749">
    <property type="entry name" value="PM/HMP-P_kinase-1"/>
</dbReference>
<evidence type="ECO:0000256" key="8">
    <source>
        <dbReference type="ARBA" id="ARBA00022679"/>
    </source>
</evidence>
<evidence type="ECO:0000256" key="6">
    <source>
        <dbReference type="ARBA" id="ARBA00012963"/>
    </source>
</evidence>
<evidence type="ECO:0000256" key="4">
    <source>
        <dbReference type="ARBA" id="ARBA00009879"/>
    </source>
</evidence>
<evidence type="ECO:0000256" key="15">
    <source>
        <dbReference type="ARBA" id="ARBA00043176"/>
    </source>
</evidence>
<comment type="catalytic activity">
    <reaction evidence="2">
        <text>4-amino-2-methyl-5-(phosphooxymethyl)pyrimidine + ATP = 4-amino-2-methyl-5-(diphosphooxymethyl)pyrimidine + ADP</text>
        <dbReference type="Rhea" id="RHEA:19893"/>
        <dbReference type="ChEBI" id="CHEBI:30616"/>
        <dbReference type="ChEBI" id="CHEBI:57841"/>
        <dbReference type="ChEBI" id="CHEBI:58354"/>
        <dbReference type="ChEBI" id="CHEBI:456216"/>
        <dbReference type="EC" id="2.7.4.7"/>
    </reaction>
</comment>
<evidence type="ECO:0000259" key="16">
    <source>
        <dbReference type="Pfam" id="PF08543"/>
    </source>
</evidence>
<evidence type="ECO:0000256" key="7">
    <source>
        <dbReference type="ARBA" id="ARBA00019161"/>
    </source>
</evidence>
<keyword evidence="11" id="KW-0067">ATP-binding</keyword>
<dbReference type="GO" id="GO:0008902">
    <property type="term" value="F:hydroxymethylpyrimidine kinase activity"/>
    <property type="evidence" value="ECO:0007669"/>
    <property type="project" value="UniProtKB-EC"/>
</dbReference>
<comment type="caution">
    <text evidence="17">The sequence shown here is derived from an EMBL/GenBank/DDBJ whole genome shotgun (WGS) entry which is preliminary data.</text>
</comment>
<dbReference type="CDD" id="cd01169">
    <property type="entry name" value="HMPP_kinase"/>
    <property type="match status" value="1"/>
</dbReference>
<evidence type="ECO:0000313" key="18">
    <source>
        <dbReference type="Proteomes" id="UP000051984"/>
    </source>
</evidence>
<evidence type="ECO:0000256" key="1">
    <source>
        <dbReference type="ARBA" id="ARBA00000151"/>
    </source>
</evidence>
<dbReference type="PATRIC" id="fig|1423816.3.peg.2909"/>
<evidence type="ECO:0000256" key="10">
    <source>
        <dbReference type="ARBA" id="ARBA00022777"/>
    </source>
</evidence>
<proteinExistence type="inferred from homology"/>
<dbReference type="AlphaFoldDB" id="A0A0R1ETY2"/>
<name>A0A0R1ETY2_LACZE</name>
<protein>
    <recommendedName>
        <fullName evidence="7">Hydroxymethylpyrimidine/phosphomethylpyrimidine kinase</fullName>
        <ecNumber evidence="5">2.7.1.49</ecNumber>
        <ecNumber evidence="6">2.7.4.7</ecNumber>
    </recommendedName>
    <alternativeName>
        <fullName evidence="14">Hydroxymethylpyrimidine kinase</fullName>
    </alternativeName>
    <alternativeName>
        <fullName evidence="15">Hydroxymethylpyrimidine phosphate kinase</fullName>
    </alternativeName>
</protein>
<dbReference type="NCBIfam" id="TIGR00097">
    <property type="entry name" value="HMP-P_kinase"/>
    <property type="match status" value="1"/>
</dbReference>
<evidence type="ECO:0000256" key="13">
    <source>
        <dbReference type="ARBA" id="ARBA00037917"/>
    </source>
</evidence>
<evidence type="ECO:0000313" key="17">
    <source>
        <dbReference type="EMBL" id="KRK12446.1"/>
    </source>
</evidence>
<evidence type="ECO:0000256" key="2">
    <source>
        <dbReference type="ARBA" id="ARBA00000565"/>
    </source>
</evidence>
<keyword evidence="12" id="KW-0784">Thiamine biosynthesis</keyword>
<evidence type="ECO:0000256" key="9">
    <source>
        <dbReference type="ARBA" id="ARBA00022741"/>
    </source>
</evidence>
<keyword evidence="8" id="KW-0808">Transferase</keyword>
<evidence type="ECO:0000256" key="11">
    <source>
        <dbReference type="ARBA" id="ARBA00022840"/>
    </source>
</evidence>
<comment type="pathway">
    <text evidence="13">Cofactor biosynthesis; thiamine diphosphate biosynthesis; 4-amino-2-methyl-5-diphosphomethylpyrimidine from 5-amino-1-(5-phospho-D-ribosyl)imidazole: step 2/3.</text>
</comment>
<dbReference type="SUPFAM" id="SSF53613">
    <property type="entry name" value="Ribokinase-like"/>
    <property type="match status" value="1"/>
</dbReference>
<dbReference type="eggNOG" id="COG0351">
    <property type="taxonomic scope" value="Bacteria"/>
</dbReference>
<accession>A0A0R1ETY2</accession>
<feature type="domain" description="Pyridoxamine kinase/Phosphomethylpyrimidine kinase" evidence="16">
    <location>
        <begin position="17"/>
        <end position="263"/>
    </location>
</feature>
<comment type="similarity">
    <text evidence="4">Belongs to the ThiD family.</text>
</comment>